<protein>
    <submittedName>
        <fullName evidence="3">Uncharacterized protein</fullName>
    </submittedName>
</protein>
<evidence type="ECO:0000313" key="2">
    <source>
        <dbReference type="Proteomes" id="UP000038045"/>
    </source>
</evidence>
<dbReference type="AlphaFoldDB" id="A0A0N4ZEP8"/>
<reference evidence="3" key="1">
    <citation type="submission" date="2017-02" db="UniProtKB">
        <authorList>
            <consortium name="WormBaseParasite"/>
        </authorList>
    </citation>
    <scope>IDENTIFICATION</scope>
</reference>
<feature type="compositionally biased region" description="Polar residues" evidence="1">
    <location>
        <begin position="75"/>
        <end position="89"/>
    </location>
</feature>
<dbReference type="Proteomes" id="UP000038045">
    <property type="component" value="Unplaced"/>
</dbReference>
<feature type="region of interest" description="Disordered" evidence="1">
    <location>
        <begin position="28"/>
        <end position="111"/>
    </location>
</feature>
<accession>A0A0N4ZEP8</accession>
<name>A0A0N4ZEP8_PARTI</name>
<proteinExistence type="predicted"/>
<organism evidence="2 3">
    <name type="scientific">Parastrongyloides trichosuri</name>
    <name type="common">Possum-specific nematode worm</name>
    <dbReference type="NCBI Taxonomy" id="131310"/>
    <lineage>
        <taxon>Eukaryota</taxon>
        <taxon>Metazoa</taxon>
        <taxon>Ecdysozoa</taxon>
        <taxon>Nematoda</taxon>
        <taxon>Chromadorea</taxon>
        <taxon>Rhabditida</taxon>
        <taxon>Tylenchina</taxon>
        <taxon>Panagrolaimomorpha</taxon>
        <taxon>Strongyloidoidea</taxon>
        <taxon>Strongyloididae</taxon>
        <taxon>Parastrongyloides</taxon>
    </lineage>
</organism>
<feature type="region of interest" description="Disordered" evidence="1">
    <location>
        <begin position="1"/>
        <end position="20"/>
    </location>
</feature>
<keyword evidence="2" id="KW-1185">Reference proteome</keyword>
<sequence>MVDKRLADISNINVGDSDSDIPIILDSKITMNRGGRRSKPKAPSATAKKTKSGVNVNKPELIDEDEGFKKPRTRGSANKSATTQETVINESVAAKPRSSGRKNSKVVGESSHTSVIGDRDILEEVSFDAELIRDVSKDSTLKLESFGNNVSELSSTVGQRTMDASSINRENSLLNNGDEDLLKIEEKFRIDFVDMFLNANNERTLKHCSESFASYLAYMLESNL</sequence>
<dbReference type="WBParaSite" id="PTRK_0000623100.1">
    <property type="protein sequence ID" value="PTRK_0000623100.1"/>
    <property type="gene ID" value="PTRK_0000623100"/>
</dbReference>
<evidence type="ECO:0000256" key="1">
    <source>
        <dbReference type="SAM" id="MobiDB-lite"/>
    </source>
</evidence>
<evidence type="ECO:0000313" key="3">
    <source>
        <dbReference type="WBParaSite" id="PTRK_0000623100.1"/>
    </source>
</evidence>